<evidence type="ECO:0000313" key="2">
    <source>
        <dbReference type="Proteomes" id="UP001295740"/>
    </source>
</evidence>
<sequence>MAHSPLFRTLMRSTLDTRCVTLTDYELDTGEHCTDNDRRVVFEASGWTNSRPSYEDGSAEKSLQKQAAGDFADKIIRDTLQESSNNRSQHYMAMRAMFEEVLPLSDARIRLAIANTGFAHWQSPTIIECLRSEDDRSEVVTCGRVSLGERGIIDRRLLHTELSPAFVPKPHVINERKRLEGKYTRFAAFVAEQRSVPFKQRILLPGSRLETSDDGFLPDRSVFSTTELSDSEDETEGSVAAHDIERTEDTERSTKLYDCVVHDQKQLNEQARNLFSLLLKRLPRVECPSWHSVAGAAADDARLRSYETYDFMLPFPLPEDTGDEVEVLASKDALFVEERYRYMHSRVYGDKASDCELVRAVQRLEGFGHAHGALST</sequence>
<dbReference type="EMBL" id="CAUWAG010000003">
    <property type="protein sequence ID" value="CAJ2501272.1"/>
    <property type="molecule type" value="Genomic_DNA"/>
</dbReference>
<name>A0AAI8YE10_9PEZI</name>
<proteinExistence type="predicted"/>
<evidence type="ECO:0000313" key="1">
    <source>
        <dbReference type="EMBL" id="CAJ2501272.1"/>
    </source>
</evidence>
<dbReference type="AlphaFoldDB" id="A0AAI8YE10"/>
<organism evidence="1 2">
    <name type="scientific">Anthostomella pinea</name>
    <dbReference type="NCBI Taxonomy" id="933095"/>
    <lineage>
        <taxon>Eukaryota</taxon>
        <taxon>Fungi</taxon>
        <taxon>Dikarya</taxon>
        <taxon>Ascomycota</taxon>
        <taxon>Pezizomycotina</taxon>
        <taxon>Sordariomycetes</taxon>
        <taxon>Xylariomycetidae</taxon>
        <taxon>Xylariales</taxon>
        <taxon>Xylariaceae</taxon>
        <taxon>Anthostomella</taxon>
    </lineage>
</organism>
<protein>
    <submittedName>
        <fullName evidence="1">Uu.00g041250.m01.CDS01</fullName>
    </submittedName>
</protein>
<comment type="caution">
    <text evidence="1">The sequence shown here is derived from an EMBL/GenBank/DDBJ whole genome shotgun (WGS) entry which is preliminary data.</text>
</comment>
<accession>A0AAI8YE10</accession>
<dbReference type="Proteomes" id="UP001295740">
    <property type="component" value="Unassembled WGS sequence"/>
</dbReference>
<reference evidence="1" key="1">
    <citation type="submission" date="2023-10" db="EMBL/GenBank/DDBJ databases">
        <authorList>
            <person name="Hackl T."/>
        </authorList>
    </citation>
    <scope>NUCLEOTIDE SEQUENCE</scope>
</reference>
<gene>
    <name evidence="1" type="ORF">KHLLAP_LOCUS1740</name>
</gene>
<keyword evidence="2" id="KW-1185">Reference proteome</keyword>